<protein>
    <recommendedName>
        <fullName evidence="4">Succinate dehydrogenase</fullName>
    </recommendedName>
</protein>
<keyword evidence="1" id="KW-1133">Transmembrane helix</keyword>
<keyword evidence="1" id="KW-0472">Membrane</keyword>
<organism evidence="2 3">
    <name type="scientific">Naegleria lovaniensis</name>
    <name type="common">Amoeba</name>
    <dbReference type="NCBI Taxonomy" id="51637"/>
    <lineage>
        <taxon>Eukaryota</taxon>
        <taxon>Discoba</taxon>
        <taxon>Heterolobosea</taxon>
        <taxon>Tetramitia</taxon>
        <taxon>Eutetramitia</taxon>
        <taxon>Vahlkampfiidae</taxon>
        <taxon>Naegleria</taxon>
    </lineage>
</organism>
<feature type="transmembrane region" description="Helical" evidence="1">
    <location>
        <begin position="152"/>
        <end position="170"/>
    </location>
</feature>
<accession>A0AA88KP44</accession>
<keyword evidence="3" id="KW-1185">Reference proteome</keyword>
<evidence type="ECO:0000256" key="1">
    <source>
        <dbReference type="SAM" id="Phobius"/>
    </source>
</evidence>
<dbReference type="GO" id="GO:0016020">
    <property type="term" value="C:membrane"/>
    <property type="evidence" value="ECO:0007669"/>
    <property type="project" value="InterPro"/>
</dbReference>
<evidence type="ECO:0008006" key="4">
    <source>
        <dbReference type="Google" id="ProtNLM"/>
    </source>
</evidence>
<dbReference type="SUPFAM" id="SSF81343">
    <property type="entry name" value="Fumarate reductase respiratory complex transmembrane subunits"/>
    <property type="match status" value="1"/>
</dbReference>
<dbReference type="AlphaFoldDB" id="A0AA88KP44"/>
<feature type="transmembrane region" description="Helical" evidence="1">
    <location>
        <begin position="30"/>
        <end position="51"/>
    </location>
</feature>
<dbReference type="RefSeq" id="XP_044552711.1">
    <property type="nucleotide sequence ID" value="XM_044690902.1"/>
</dbReference>
<reference evidence="2 3" key="1">
    <citation type="journal article" date="2018" name="BMC Genomics">
        <title>The genome of Naegleria lovaniensis, the basis for a comparative approach to unravel pathogenicity factors of the human pathogenic amoeba N. fowleri.</title>
        <authorList>
            <person name="Liechti N."/>
            <person name="Schurch N."/>
            <person name="Bruggmann R."/>
            <person name="Wittwer M."/>
        </authorList>
    </citation>
    <scope>NUCLEOTIDE SEQUENCE [LARGE SCALE GENOMIC DNA]</scope>
    <source>
        <strain evidence="2 3">ATCC 30569</strain>
    </source>
</reference>
<evidence type="ECO:0000313" key="3">
    <source>
        <dbReference type="Proteomes" id="UP000816034"/>
    </source>
</evidence>
<dbReference type="Proteomes" id="UP000816034">
    <property type="component" value="Unassembled WGS sequence"/>
</dbReference>
<dbReference type="CDD" id="cd03493">
    <property type="entry name" value="SQR_QFR_TM"/>
    <property type="match status" value="1"/>
</dbReference>
<sequence>MGSTHSTTMSHSSTTFSSRIDSFLRSVQQYTGIAFSFFLSLHVMNTMTAMISQTPMTLFKYTTTQITNPGNSTRTTDSNDDAQDSKKKDTFSSIIQYLKRKIYNEPLQLHRYAGYVLLVLMPVHITATRFTYPIDSEFSQVTFSMEKNPGRAIMLPYYTIMLMSGVYHLFYGLNAAVFSYQFSKKSLFGMFGVVFTLAFIGFLGAGGVLYPDRIDRTNYSVWEKPQLMQ</sequence>
<proteinExistence type="predicted"/>
<gene>
    <name evidence="2" type="ORF">C9374_000158</name>
</gene>
<keyword evidence="1" id="KW-0812">Transmembrane</keyword>
<comment type="caution">
    <text evidence="2">The sequence shown here is derived from an EMBL/GenBank/DDBJ whole genome shotgun (WGS) entry which is preliminary data.</text>
</comment>
<evidence type="ECO:0000313" key="2">
    <source>
        <dbReference type="EMBL" id="KAG2388719.1"/>
    </source>
</evidence>
<dbReference type="InterPro" id="IPR034804">
    <property type="entry name" value="SQR/QFR_C/D"/>
</dbReference>
<dbReference type="Gene3D" id="1.20.1300.10">
    <property type="entry name" value="Fumarate reductase/succinate dehydrogenase, transmembrane subunit"/>
    <property type="match status" value="1"/>
</dbReference>
<feature type="transmembrane region" description="Helical" evidence="1">
    <location>
        <begin position="190"/>
        <end position="210"/>
    </location>
</feature>
<dbReference type="EMBL" id="PYSW02000009">
    <property type="protein sequence ID" value="KAG2388719.1"/>
    <property type="molecule type" value="Genomic_DNA"/>
</dbReference>
<name>A0AA88KP44_NAELO</name>
<dbReference type="GeneID" id="68092620"/>